<keyword evidence="7" id="KW-1185">Reference proteome</keyword>
<dbReference type="InterPro" id="IPR028082">
    <property type="entry name" value="Peripla_BP_I"/>
</dbReference>
<name>A0A1Y1RXB7_9SPIO</name>
<dbReference type="SUPFAM" id="SSF53822">
    <property type="entry name" value="Periplasmic binding protein-like I"/>
    <property type="match status" value="1"/>
</dbReference>
<reference evidence="6 7" key="1">
    <citation type="submission" date="2017-03" db="EMBL/GenBank/DDBJ databases">
        <title>Draft Genome sequence of Marispirochaeta sp. strain JC444.</title>
        <authorList>
            <person name="Shivani Y."/>
            <person name="Subhash Y."/>
            <person name="Sasikala C."/>
            <person name="Ramana C."/>
        </authorList>
    </citation>
    <scope>NUCLEOTIDE SEQUENCE [LARGE SCALE GENOMIC DNA]</scope>
    <source>
        <strain evidence="6 7">JC444</strain>
    </source>
</reference>
<comment type="similarity">
    <text evidence="2">Belongs to the bacterial solute-binding protein 2 family.</text>
</comment>
<evidence type="ECO:0000313" key="6">
    <source>
        <dbReference type="EMBL" id="ORC34314.1"/>
    </source>
</evidence>
<dbReference type="InterPro" id="IPR025997">
    <property type="entry name" value="SBP_2_dom"/>
</dbReference>
<feature type="domain" description="Periplasmic binding protein" evidence="5">
    <location>
        <begin position="48"/>
        <end position="309"/>
    </location>
</feature>
<evidence type="ECO:0000259" key="5">
    <source>
        <dbReference type="Pfam" id="PF13407"/>
    </source>
</evidence>
<comment type="subcellular location">
    <subcellularLocation>
        <location evidence="1">Cell envelope</location>
    </subcellularLocation>
</comment>
<dbReference type="Proteomes" id="UP000192343">
    <property type="component" value="Unassembled WGS sequence"/>
</dbReference>
<dbReference type="PROSITE" id="PS51257">
    <property type="entry name" value="PROKAR_LIPOPROTEIN"/>
    <property type="match status" value="1"/>
</dbReference>
<comment type="caution">
    <text evidence="6">The sequence shown here is derived from an EMBL/GenBank/DDBJ whole genome shotgun (WGS) entry which is preliminary data.</text>
</comment>
<keyword evidence="3 4" id="KW-0732">Signal</keyword>
<evidence type="ECO:0000313" key="7">
    <source>
        <dbReference type="Proteomes" id="UP000192343"/>
    </source>
</evidence>
<evidence type="ECO:0000256" key="1">
    <source>
        <dbReference type="ARBA" id="ARBA00004196"/>
    </source>
</evidence>
<proteinExistence type="inferred from homology"/>
<dbReference type="PANTHER" id="PTHR46847:SF3">
    <property type="entry name" value="GALACTOFURANOSE-BINDING PROTEIN YTFQ"/>
    <property type="match status" value="1"/>
</dbReference>
<dbReference type="Gene3D" id="3.40.50.2300">
    <property type="match status" value="2"/>
</dbReference>
<accession>A0A1Y1RXB7</accession>
<dbReference type="STRING" id="1963862.B4O97_13460"/>
<dbReference type="GO" id="GO:0030313">
    <property type="term" value="C:cell envelope"/>
    <property type="evidence" value="ECO:0007669"/>
    <property type="project" value="UniProtKB-SubCell"/>
</dbReference>
<evidence type="ECO:0000256" key="4">
    <source>
        <dbReference type="SAM" id="SignalP"/>
    </source>
</evidence>
<dbReference type="EMBL" id="MWQY01000014">
    <property type="protein sequence ID" value="ORC34314.1"/>
    <property type="molecule type" value="Genomic_DNA"/>
</dbReference>
<feature type="signal peptide" evidence="4">
    <location>
        <begin position="1"/>
        <end position="23"/>
    </location>
</feature>
<gene>
    <name evidence="6" type="ORF">B4O97_13460</name>
</gene>
<feature type="chain" id="PRO_5012192131" evidence="4">
    <location>
        <begin position="24"/>
        <end position="335"/>
    </location>
</feature>
<evidence type="ECO:0000256" key="2">
    <source>
        <dbReference type="ARBA" id="ARBA00007639"/>
    </source>
</evidence>
<dbReference type="PANTHER" id="PTHR46847">
    <property type="entry name" value="D-ALLOSE-BINDING PERIPLASMIC PROTEIN-RELATED"/>
    <property type="match status" value="1"/>
</dbReference>
<dbReference type="CDD" id="cd06309">
    <property type="entry name" value="PBP1_galactofuranose_YtfQ-like"/>
    <property type="match status" value="1"/>
</dbReference>
<dbReference type="GO" id="GO:0030246">
    <property type="term" value="F:carbohydrate binding"/>
    <property type="evidence" value="ECO:0007669"/>
    <property type="project" value="UniProtKB-ARBA"/>
</dbReference>
<organism evidence="6 7">
    <name type="scientific">Marispirochaeta aestuarii</name>
    <dbReference type="NCBI Taxonomy" id="1963862"/>
    <lineage>
        <taxon>Bacteria</taxon>
        <taxon>Pseudomonadati</taxon>
        <taxon>Spirochaetota</taxon>
        <taxon>Spirochaetia</taxon>
        <taxon>Spirochaetales</taxon>
        <taxon>Spirochaetaceae</taxon>
        <taxon>Marispirochaeta</taxon>
    </lineage>
</organism>
<dbReference type="Pfam" id="PF13407">
    <property type="entry name" value="Peripla_BP_4"/>
    <property type="match status" value="1"/>
</dbReference>
<protein>
    <submittedName>
        <fullName evidence="6">LacI family transcriptional regulator</fullName>
    </submittedName>
</protein>
<evidence type="ECO:0000256" key="3">
    <source>
        <dbReference type="ARBA" id="ARBA00022729"/>
    </source>
</evidence>
<dbReference type="RefSeq" id="WP_083051570.1">
    <property type="nucleotide sequence ID" value="NZ_MWQY01000014.1"/>
</dbReference>
<sequence length="335" mass="36758">MKRKTAKLVIIALVCAVLPALLASCTKSDDKGRPEEQKNGIILGFSQIGAESAWRKCNTRSIKAAAAESGVQLLFSNAEQKQNNQIKAIRSFIAYQVDVIAFVPIVADGWDNVLREARDAGIPVLITDRKINTDDESLYAGFIGTDSEQEGREAGKFLLKKFENSGAEPSNPVRIIEISGTEGSSPAKGRAAGFREIISEHPEYKIIYSESGDFLRSKGNEIMRWILDSKYKDFDVVFSHNDGMTLGILEVMKERGMNPGKDIVIITVDAEQAAIDALGRGEVNCVIECNPKFGPAIMSLAKKLAQGQKIPRLMHVHEEVFTEDDDVSAIPPRGY</sequence>
<dbReference type="AlphaFoldDB" id="A0A1Y1RXB7"/>
<dbReference type="OrthoDB" id="9814427at2"/>